<dbReference type="GO" id="GO:0020037">
    <property type="term" value="F:heme binding"/>
    <property type="evidence" value="ECO:0007669"/>
    <property type="project" value="InterPro"/>
</dbReference>
<evidence type="ECO:0000256" key="4">
    <source>
        <dbReference type="ARBA" id="ARBA00010617"/>
    </source>
</evidence>
<evidence type="ECO:0000256" key="11">
    <source>
        <dbReference type="ARBA" id="ARBA00023033"/>
    </source>
</evidence>
<dbReference type="InterPro" id="IPR001128">
    <property type="entry name" value="Cyt_P450"/>
</dbReference>
<reference evidence="17" key="1">
    <citation type="journal article" date="2014" name="PLoS ONE">
        <title>Transcriptome-Based Identification of ABC Transporters in the Western Tarnished Plant Bug Lygus hesperus.</title>
        <authorList>
            <person name="Hull J.J."/>
            <person name="Chaney K."/>
            <person name="Geib S.M."/>
            <person name="Fabrick J.A."/>
            <person name="Brent C.S."/>
            <person name="Walsh D."/>
            <person name="Lavine L.C."/>
        </authorList>
    </citation>
    <scope>NUCLEOTIDE SEQUENCE</scope>
</reference>
<reference evidence="17" key="2">
    <citation type="submission" date="2014-07" db="EMBL/GenBank/DDBJ databases">
        <authorList>
            <person name="Hull J."/>
        </authorList>
    </citation>
    <scope>NUCLEOTIDE SEQUENCE</scope>
</reference>
<evidence type="ECO:0000256" key="3">
    <source>
        <dbReference type="ARBA" id="ARBA00004406"/>
    </source>
</evidence>
<protein>
    <submittedName>
        <fullName evidence="17">Putative cytochrome P450 6a20</fullName>
    </submittedName>
</protein>
<organism evidence="17">
    <name type="scientific">Lygus hesperus</name>
    <name type="common">Western plant bug</name>
    <dbReference type="NCBI Taxonomy" id="30085"/>
    <lineage>
        <taxon>Eukaryota</taxon>
        <taxon>Metazoa</taxon>
        <taxon>Ecdysozoa</taxon>
        <taxon>Arthropoda</taxon>
        <taxon>Hexapoda</taxon>
        <taxon>Insecta</taxon>
        <taxon>Pterygota</taxon>
        <taxon>Neoptera</taxon>
        <taxon>Paraneoptera</taxon>
        <taxon>Hemiptera</taxon>
        <taxon>Heteroptera</taxon>
        <taxon>Panheteroptera</taxon>
        <taxon>Cimicomorpha</taxon>
        <taxon>Miridae</taxon>
        <taxon>Mirini</taxon>
        <taxon>Lygus</taxon>
    </lineage>
</organism>
<evidence type="ECO:0000256" key="12">
    <source>
        <dbReference type="ARBA" id="ARBA00023136"/>
    </source>
</evidence>
<evidence type="ECO:0000256" key="9">
    <source>
        <dbReference type="ARBA" id="ARBA00023002"/>
    </source>
</evidence>
<name>A0A0A9XNR4_LYGHE</name>
<keyword evidence="5 13" id="KW-0349">Heme</keyword>
<evidence type="ECO:0000256" key="7">
    <source>
        <dbReference type="ARBA" id="ARBA00022824"/>
    </source>
</evidence>
<dbReference type="CDD" id="cd11056">
    <property type="entry name" value="CYP6-like"/>
    <property type="match status" value="1"/>
</dbReference>
<feature type="binding site" description="axial binding residue" evidence="13">
    <location>
        <position position="467"/>
    </location>
    <ligand>
        <name>heme</name>
        <dbReference type="ChEBI" id="CHEBI:30413"/>
    </ligand>
    <ligandPart>
        <name>Fe</name>
        <dbReference type="ChEBI" id="CHEBI:18248"/>
    </ligandPart>
</feature>
<keyword evidence="9 14" id="KW-0560">Oxidoreductase</keyword>
<keyword evidence="11 14" id="KW-0503">Monooxygenase</keyword>
<evidence type="ECO:0000313" key="17">
    <source>
        <dbReference type="EMBL" id="JAG22377.1"/>
    </source>
</evidence>
<dbReference type="EMBL" id="GBHO01021229">
    <property type="protein sequence ID" value="JAG22375.1"/>
    <property type="molecule type" value="Transcribed_RNA"/>
</dbReference>
<dbReference type="InterPro" id="IPR050476">
    <property type="entry name" value="Insect_CytP450_Detox"/>
</dbReference>
<dbReference type="SUPFAM" id="SSF48264">
    <property type="entry name" value="Cytochrome P450"/>
    <property type="match status" value="1"/>
</dbReference>
<dbReference type="EMBL" id="GBHO01021230">
    <property type="protein sequence ID" value="JAG22374.1"/>
    <property type="molecule type" value="Transcribed_RNA"/>
</dbReference>
<accession>A0A0A9XNR4</accession>
<keyword evidence="8" id="KW-0492">Microsome</keyword>
<keyword evidence="10 13" id="KW-0408">Iron</keyword>
<evidence type="ECO:0000313" key="16">
    <source>
        <dbReference type="EMBL" id="JAG22375.1"/>
    </source>
</evidence>
<evidence type="ECO:0000256" key="2">
    <source>
        <dbReference type="ARBA" id="ARBA00004174"/>
    </source>
</evidence>
<evidence type="ECO:0000256" key="13">
    <source>
        <dbReference type="PIRSR" id="PIRSR602401-1"/>
    </source>
</evidence>
<evidence type="ECO:0000256" key="8">
    <source>
        <dbReference type="ARBA" id="ARBA00022848"/>
    </source>
</evidence>
<dbReference type="PANTHER" id="PTHR24292">
    <property type="entry name" value="CYTOCHROME P450"/>
    <property type="match status" value="1"/>
</dbReference>
<comment type="cofactor">
    <cofactor evidence="1 13">
        <name>heme</name>
        <dbReference type="ChEBI" id="CHEBI:30413"/>
    </cofactor>
</comment>
<evidence type="ECO:0000256" key="6">
    <source>
        <dbReference type="ARBA" id="ARBA00022723"/>
    </source>
</evidence>
<dbReference type="InterPro" id="IPR002401">
    <property type="entry name" value="Cyt_P450_E_grp-I"/>
</dbReference>
<dbReference type="PRINTS" id="PR00385">
    <property type="entry name" value="P450"/>
</dbReference>
<evidence type="ECO:0000313" key="15">
    <source>
        <dbReference type="EMBL" id="JAG22374.1"/>
    </source>
</evidence>
<dbReference type="Gene3D" id="1.10.630.10">
    <property type="entry name" value="Cytochrome P450"/>
    <property type="match status" value="1"/>
</dbReference>
<dbReference type="PRINTS" id="PR00463">
    <property type="entry name" value="EP450I"/>
</dbReference>
<keyword evidence="12" id="KW-0472">Membrane</keyword>
<evidence type="ECO:0000256" key="10">
    <source>
        <dbReference type="ARBA" id="ARBA00023004"/>
    </source>
</evidence>
<keyword evidence="6 13" id="KW-0479">Metal-binding</keyword>
<dbReference type="PANTHER" id="PTHR24292:SF103">
    <property type="entry name" value="CYTOCHROME P450 6BS1"/>
    <property type="match status" value="1"/>
</dbReference>
<evidence type="ECO:0000313" key="18">
    <source>
        <dbReference type="EMBL" id="JAG22378.1"/>
    </source>
</evidence>
<dbReference type="AlphaFoldDB" id="A0A0A9XNR4"/>
<dbReference type="GO" id="GO:0005506">
    <property type="term" value="F:iron ion binding"/>
    <property type="evidence" value="ECO:0007669"/>
    <property type="project" value="InterPro"/>
</dbReference>
<gene>
    <name evidence="17" type="primary">Cyp6a20_3</name>
    <name evidence="15" type="synonym">Cyp6a20_11</name>
    <name evidence="16" type="synonym">Cyp6a20_12</name>
    <name evidence="18" type="synonym">Cyp6a20_13</name>
    <name evidence="17" type="ORF">CM83_71776</name>
    <name evidence="18" type="ORF">CM83_71780</name>
    <name evidence="16" type="ORF">CM83_71782</name>
    <name evidence="15" type="ORF">CM83_71784</name>
</gene>
<dbReference type="InterPro" id="IPR036396">
    <property type="entry name" value="Cyt_P450_sf"/>
</dbReference>
<evidence type="ECO:0000256" key="14">
    <source>
        <dbReference type="RuleBase" id="RU000461"/>
    </source>
</evidence>
<evidence type="ECO:0000256" key="1">
    <source>
        <dbReference type="ARBA" id="ARBA00001971"/>
    </source>
</evidence>
<dbReference type="GO" id="GO:0004497">
    <property type="term" value="F:monooxygenase activity"/>
    <property type="evidence" value="ECO:0007669"/>
    <property type="project" value="UniProtKB-KW"/>
</dbReference>
<evidence type="ECO:0000256" key="5">
    <source>
        <dbReference type="ARBA" id="ARBA00022617"/>
    </source>
</evidence>
<dbReference type="EMBL" id="GBHO01021227">
    <property type="protein sequence ID" value="JAG22377.1"/>
    <property type="molecule type" value="Transcribed_RNA"/>
</dbReference>
<dbReference type="GO" id="GO:0005789">
    <property type="term" value="C:endoplasmic reticulum membrane"/>
    <property type="evidence" value="ECO:0007669"/>
    <property type="project" value="UniProtKB-SubCell"/>
</dbReference>
<sequence length="523" mass="59608">MELTSSVAIGLSVLAVVLAYKLWKTINYFSDRNIPYVPGVWPFGSSIKAALLKRNFASEWDDIYHKLAPHKIGGFFLYGKPFVMVRDPEFIHRVYATDFSHFVDRGFTVDEKKDPLDGHLFFMSGEKWKYLRSKLSPIFTSGKLKWMFDQMKGSSDKFVNAFDRGISFGKDTCLKEDFARFTTDVISSCAFGIESNAMGDPDSKMREMGKKFFEPKGSEIFKFLARIACPAVLAVFKIKTTSLEITNFFVDLVKQTMNHRINTGYVRKDFIQLLLELKEKGHVEVDKVEQRNEDYVAEQNSLVNGLNGSSQQKEVITLDDEILAAQLFVFFIAGFETTASTLHNMTYLLSVNQSSQDKAREEARKCFEKYGDFTYDSLKDLHYIDNCISETLRLLPPVPGNFRICTKEYTFPDGTHLEKGQAVSLPTLSMHYDSKYFPDPEKFIPERFDGSIEKGTYAPFGDGPRICIGKRFAEVEIKLTLAKLLLRYKFLPAASKPNLRELVVGSFVLSTKAPLEVRVEKIQ</sequence>
<keyword evidence="7" id="KW-0256">Endoplasmic reticulum</keyword>
<comment type="similarity">
    <text evidence="4 14">Belongs to the cytochrome P450 family.</text>
</comment>
<dbReference type="PROSITE" id="PS00086">
    <property type="entry name" value="CYTOCHROME_P450"/>
    <property type="match status" value="1"/>
</dbReference>
<comment type="subcellular location">
    <subcellularLocation>
        <location evidence="3">Endoplasmic reticulum membrane</location>
        <topology evidence="3">Peripheral membrane protein</topology>
    </subcellularLocation>
    <subcellularLocation>
        <location evidence="2">Microsome membrane</location>
        <topology evidence="2">Peripheral membrane protein</topology>
    </subcellularLocation>
</comment>
<dbReference type="InterPro" id="IPR017972">
    <property type="entry name" value="Cyt_P450_CS"/>
</dbReference>
<proteinExistence type="inferred from homology"/>
<dbReference type="FunFam" id="1.10.630.10:FF:000042">
    <property type="entry name" value="Cytochrome P450"/>
    <property type="match status" value="1"/>
</dbReference>
<dbReference type="Pfam" id="PF00067">
    <property type="entry name" value="p450"/>
    <property type="match status" value="1"/>
</dbReference>
<dbReference type="GO" id="GO:0016705">
    <property type="term" value="F:oxidoreductase activity, acting on paired donors, with incorporation or reduction of molecular oxygen"/>
    <property type="evidence" value="ECO:0007669"/>
    <property type="project" value="InterPro"/>
</dbReference>
<dbReference type="EMBL" id="GBHO01021226">
    <property type="protein sequence ID" value="JAG22378.1"/>
    <property type="molecule type" value="Transcribed_RNA"/>
</dbReference>